<organism evidence="5 6">
    <name type="scientific">Gymnopilus junonius</name>
    <name type="common">Spectacular rustgill mushroom</name>
    <name type="synonym">Gymnopilus spectabilis subsp. junonius</name>
    <dbReference type="NCBI Taxonomy" id="109634"/>
    <lineage>
        <taxon>Eukaryota</taxon>
        <taxon>Fungi</taxon>
        <taxon>Dikarya</taxon>
        <taxon>Basidiomycota</taxon>
        <taxon>Agaricomycotina</taxon>
        <taxon>Agaricomycetes</taxon>
        <taxon>Agaricomycetidae</taxon>
        <taxon>Agaricales</taxon>
        <taxon>Agaricineae</taxon>
        <taxon>Hymenogastraceae</taxon>
        <taxon>Gymnopilus</taxon>
    </lineage>
</organism>
<keyword evidence="3" id="KW-0472">Membrane</keyword>
<evidence type="ECO:0000256" key="2">
    <source>
        <dbReference type="ARBA" id="ARBA00023445"/>
    </source>
</evidence>
<dbReference type="InterPro" id="IPR050425">
    <property type="entry name" value="NAD(P)_dehydrat-like"/>
</dbReference>
<keyword evidence="6" id="KW-1185">Reference proteome</keyword>
<keyword evidence="1" id="KW-0560">Oxidoreductase</keyword>
<dbReference type="SUPFAM" id="SSF51735">
    <property type="entry name" value="NAD(P)-binding Rossmann-fold domains"/>
    <property type="match status" value="1"/>
</dbReference>
<proteinExistence type="inferred from homology"/>
<evidence type="ECO:0000313" key="5">
    <source>
        <dbReference type="EMBL" id="KAF8898266.1"/>
    </source>
</evidence>
<keyword evidence="3" id="KW-1133">Transmembrane helix</keyword>
<comment type="similarity">
    <text evidence="2">Belongs to the NAD(P)-dependent epimerase/dehydratase family. Dihydroflavonol-4-reductase subfamily.</text>
</comment>
<sequence>MPTIAANTGLRVLLTGANGFIGIWVFRILLEQGYTVRAAVRSLEKSKRLKERFASYSDKVEWVIVKDMTKDGAFDDALKDVDAIVHMASPVNGTPGPIPMVRDPLLTKVKRVVLTSSCAAITATVEKPTRIFTEDDWGDEFVEACQAQGKDANERFKYRASKVLAERGKIGWDLVVLNPPLEVSDDFLKHTYSTIDVRDIATAHVASLSNEKAGGERLIISNGAIKVQETRNLIASLKPNLYTNHIFPRGKPELNSTILLDYNGEKGKRILGIKYRSREETFTDTLADFEARGWLEKPVY</sequence>
<dbReference type="PANTHER" id="PTHR10366:SF564">
    <property type="entry name" value="STEROL-4-ALPHA-CARBOXYLATE 3-DEHYDROGENASE, DECARBOXYLATING"/>
    <property type="match status" value="1"/>
</dbReference>
<evidence type="ECO:0000313" key="6">
    <source>
        <dbReference type="Proteomes" id="UP000724874"/>
    </source>
</evidence>
<evidence type="ECO:0000256" key="3">
    <source>
        <dbReference type="SAM" id="Phobius"/>
    </source>
</evidence>
<feature type="transmembrane region" description="Helical" evidence="3">
    <location>
        <begin position="12"/>
        <end position="30"/>
    </location>
</feature>
<dbReference type="Gene3D" id="3.40.50.720">
    <property type="entry name" value="NAD(P)-binding Rossmann-like Domain"/>
    <property type="match status" value="1"/>
</dbReference>
<dbReference type="GO" id="GO:0016616">
    <property type="term" value="F:oxidoreductase activity, acting on the CH-OH group of donors, NAD or NADP as acceptor"/>
    <property type="evidence" value="ECO:0007669"/>
    <property type="project" value="TreeGrafter"/>
</dbReference>
<dbReference type="OrthoDB" id="2735536at2759"/>
<gene>
    <name evidence="5" type="ORF">CPB84DRAFT_1780753</name>
</gene>
<dbReference type="Pfam" id="PF01370">
    <property type="entry name" value="Epimerase"/>
    <property type="match status" value="1"/>
</dbReference>
<dbReference type="InterPro" id="IPR001509">
    <property type="entry name" value="Epimerase_deHydtase"/>
</dbReference>
<comment type="caution">
    <text evidence="5">The sequence shown here is derived from an EMBL/GenBank/DDBJ whole genome shotgun (WGS) entry which is preliminary data.</text>
</comment>
<dbReference type="Proteomes" id="UP000724874">
    <property type="component" value="Unassembled WGS sequence"/>
</dbReference>
<dbReference type="EMBL" id="JADNYJ010000054">
    <property type="protein sequence ID" value="KAF8898266.1"/>
    <property type="molecule type" value="Genomic_DNA"/>
</dbReference>
<dbReference type="AlphaFoldDB" id="A0A9P5TLI0"/>
<protein>
    <recommendedName>
        <fullName evidence="4">NAD-dependent epimerase/dehydratase domain-containing protein</fullName>
    </recommendedName>
</protein>
<keyword evidence="3" id="KW-0812">Transmembrane</keyword>
<feature type="domain" description="NAD-dependent epimerase/dehydratase" evidence="4">
    <location>
        <begin position="12"/>
        <end position="93"/>
    </location>
</feature>
<reference evidence="5" key="1">
    <citation type="submission" date="2020-11" db="EMBL/GenBank/DDBJ databases">
        <authorList>
            <consortium name="DOE Joint Genome Institute"/>
            <person name="Ahrendt S."/>
            <person name="Riley R."/>
            <person name="Andreopoulos W."/>
            <person name="LaButti K."/>
            <person name="Pangilinan J."/>
            <person name="Ruiz-duenas F.J."/>
            <person name="Barrasa J.M."/>
            <person name="Sanchez-Garcia M."/>
            <person name="Camarero S."/>
            <person name="Miyauchi S."/>
            <person name="Serrano A."/>
            <person name="Linde D."/>
            <person name="Babiker R."/>
            <person name="Drula E."/>
            <person name="Ayuso-Fernandez I."/>
            <person name="Pacheco R."/>
            <person name="Padilla G."/>
            <person name="Ferreira P."/>
            <person name="Barriuso J."/>
            <person name="Kellner H."/>
            <person name="Castanera R."/>
            <person name="Alfaro M."/>
            <person name="Ramirez L."/>
            <person name="Pisabarro A.G."/>
            <person name="Kuo A."/>
            <person name="Tritt A."/>
            <person name="Lipzen A."/>
            <person name="He G."/>
            <person name="Yan M."/>
            <person name="Ng V."/>
            <person name="Cullen D."/>
            <person name="Martin F."/>
            <person name="Rosso M.-N."/>
            <person name="Henrissat B."/>
            <person name="Hibbett D."/>
            <person name="Martinez A.T."/>
            <person name="Grigoriev I.V."/>
        </authorList>
    </citation>
    <scope>NUCLEOTIDE SEQUENCE</scope>
    <source>
        <strain evidence="5">AH 44721</strain>
    </source>
</reference>
<dbReference type="PANTHER" id="PTHR10366">
    <property type="entry name" value="NAD DEPENDENT EPIMERASE/DEHYDRATASE"/>
    <property type="match status" value="1"/>
</dbReference>
<name>A0A9P5TLI0_GYMJU</name>
<dbReference type="InterPro" id="IPR036291">
    <property type="entry name" value="NAD(P)-bd_dom_sf"/>
</dbReference>
<evidence type="ECO:0000256" key="1">
    <source>
        <dbReference type="ARBA" id="ARBA00023002"/>
    </source>
</evidence>
<accession>A0A9P5TLI0</accession>
<evidence type="ECO:0000259" key="4">
    <source>
        <dbReference type="Pfam" id="PF01370"/>
    </source>
</evidence>